<dbReference type="EMBL" id="BGPR01122841">
    <property type="protein sequence ID" value="GBN25297.1"/>
    <property type="molecule type" value="Genomic_DNA"/>
</dbReference>
<keyword evidence="1" id="KW-0732">Signal</keyword>
<evidence type="ECO:0000313" key="3">
    <source>
        <dbReference type="Proteomes" id="UP000499080"/>
    </source>
</evidence>
<proteinExistence type="predicted"/>
<protein>
    <recommendedName>
        <fullName evidence="4">Secreted protein</fullName>
    </recommendedName>
</protein>
<accession>A0A4Y2MHR7</accession>
<dbReference type="Proteomes" id="UP000499080">
    <property type="component" value="Unassembled WGS sequence"/>
</dbReference>
<dbReference type="AlphaFoldDB" id="A0A4Y2MHR7"/>
<evidence type="ECO:0000256" key="1">
    <source>
        <dbReference type="SAM" id="SignalP"/>
    </source>
</evidence>
<comment type="caution">
    <text evidence="2">The sequence shown here is derived from an EMBL/GenBank/DDBJ whole genome shotgun (WGS) entry which is preliminary data.</text>
</comment>
<sequence>MNWFGRLVLVVVGVGCGVRALSILCPFKTDEVDSSSQRYQGFRVALGQMTDTPMHYSASYVFTLSWHMKPPAIQFEDQWFKNAANNKLSRKRFKLIIKHIHEYEFLFRPES</sequence>
<evidence type="ECO:0008006" key="4">
    <source>
        <dbReference type="Google" id="ProtNLM"/>
    </source>
</evidence>
<gene>
    <name evidence="2" type="ORF">AVEN_173642_1</name>
</gene>
<organism evidence="2 3">
    <name type="scientific">Araneus ventricosus</name>
    <name type="common">Orbweaver spider</name>
    <name type="synonym">Epeira ventricosa</name>
    <dbReference type="NCBI Taxonomy" id="182803"/>
    <lineage>
        <taxon>Eukaryota</taxon>
        <taxon>Metazoa</taxon>
        <taxon>Ecdysozoa</taxon>
        <taxon>Arthropoda</taxon>
        <taxon>Chelicerata</taxon>
        <taxon>Arachnida</taxon>
        <taxon>Araneae</taxon>
        <taxon>Araneomorphae</taxon>
        <taxon>Entelegynae</taxon>
        <taxon>Araneoidea</taxon>
        <taxon>Araneidae</taxon>
        <taxon>Araneus</taxon>
    </lineage>
</organism>
<feature type="chain" id="PRO_5021508731" description="Secreted protein" evidence="1">
    <location>
        <begin position="21"/>
        <end position="111"/>
    </location>
</feature>
<keyword evidence="3" id="KW-1185">Reference proteome</keyword>
<feature type="signal peptide" evidence="1">
    <location>
        <begin position="1"/>
        <end position="20"/>
    </location>
</feature>
<name>A0A4Y2MHR7_ARAVE</name>
<evidence type="ECO:0000313" key="2">
    <source>
        <dbReference type="EMBL" id="GBN25297.1"/>
    </source>
</evidence>
<reference evidence="2 3" key="1">
    <citation type="journal article" date="2019" name="Sci. Rep.">
        <title>Orb-weaving spider Araneus ventricosus genome elucidates the spidroin gene catalogue.</title>
        <authorList>
            <person name="Kono N."/>
            <person name="Nakamura H."/>
            <person name="Ohtoshi R."/>
            <person name="Moran D.A.P."/>
            <person name="Shinohara A."/>
            <person name="Yoshida Y."/>
            <person name="Fujiwara M."/>
            <person name="Mori M."/>
            <person name="Tomita M."/>
            <person name="Arakawa K."/>
        </authorList>
    </citation>
    <scope>NUCLEOTIDE SEQUENCE [LARGE SCALE GENOMIC DNA]</scope>
</reference>